<gene>
    <name evidence="2" type="ORF">PG996_003949</name>
</gene>
<feature type="compositionally biased region" description="Polar residues" evidence="1">
    <location>
        <begin position="156"/>
        <end position="173"/>
    </location>
</feature>
<evidence type="ECO:0000313" key="2">
    <source>
        <dbReference type="EMBL" id="KAK8077779.1"/>
    </source>
</evidence>
<protein>
    <submittedName>
        <fullName evidence="2">Uncharacterized protein</fullName>
    </submittedName>
</protein>
<dbReference type="EMBL" id="JAQQWM010000002">
    <property type="protein sequence ID" value="KAK8077779.1"/>
    <property type="molecule type" value="Genomic_DNA"/>
</dbReference>
<dbReference type="Proteomes" id="UP001446871">
    <property type="component" value="Unassembled WGS sequence"/>
</dbReference>
<organism evidence="2 3">
    <name type="scientific">Apiospora saccharicola</name>
    <dbReference type="NCBI Taxonomy" id="335842"/>
    <lineage>
        <taxon>Eukaryota</taxon>
        <taxon>Fungi</taxon>
        <taxon>Dikarya</taxon>
        <taxon>Ascomycota</taxon>
        <taxon>Pezizomycotina</taxon>
        <taxon>Sordariomycetes</taxon>
        <taxon>Xylariomycetidae</taxon>
        <taxon>Amphisphaeriales</taxon>
        <taxon>Apiosporaceae</taxon>
        <taxon>Apiospora</taxon>
    </lineage>
</organism>
<feature type="compositionally biased region" description="Low complexity" evidence="1">
    <location>
        <begin position="194"/>
        <end position="207"/>
    </location>
</feature>
<sequence>MQLRKPDLLPGDDPMPRYRHLDLALASPLFSLPVPSPSGVGVRFADNPGYLADEEDEDSSPISLTFELIEAGRRYRENAIPAVAPQGLVFPAEFTMDVLLRDESGGGAPLHSPPSSSSTNERNRQMASSKSDSPSDEELALVRASSQFAKQGGNKFANQGPNPFVSTGPSNFGQHHGAFGHQTPRPGTAMPRHQNFGSQNFGNQNNFMTSPPPQRPHRNAVGPAGNNRGGIVSTPITRASHHGHSPLFTSQHFQECANIQERLVTIQQYIRVSPGISSDLANNVQNQLITIGQELNAFFHNASHECQKAQYQAGELRVHMETMQQELLARKKQIDEFKTAYSKSTNDNDGLMNKNRELAGRLGDSQAQNAQLKSTIQGQDMRHMAQVQNLENEIKALRMSGDNPMQLIKVDEPNKEPRRGSGLNPTAPAFGPRANGGQSDKGKGNMPMPEFPASSATTVTPYNHHAGPSNVPERPLTPLAKKPNFGRQMPPQDARTYESGYQQSARNRRVGSIAASTSGQSAFVSNHSSQRATAMSTSNVLTPYKDGLSEAIAKVDDYSDIIDWEPADIQNGFGRLYEMMEGLVATQHCNPPFNDVDKMLHRSHPDTWNYILAMGLPNPMQSATHMSHLLGDSHCRHFVIKRVVVDYLFNCLISPDAFREFSDEMDGHLEALQEKMRGKIPGNANGVRPQGDQRQRLIEDHAKLIKHIVYSPEGEEFRDRSVTKHVNILSTILRPMRNCTISDEAAQKTLRIIMNYAFTVTSKLWTSSMTIHYFFPETGSKFSAGQMRPMNHLEIPPEQLQYSQWRVMLVVCPTLSLRDDRDRGSLRTHELMKADVLVMK</sequence>
<feature type="region of interest" description="Disordered" evidence="1">
    <location>
        <begin position="102"/>
        <end position="139"/>
    </location>
</feature>
<accession>A0ABR1W6H7</accession>
<reference evidence="2 3" key="1">
    <citation type="submission" date="2023-01" db="EMBL/GenBank/DDBJ databases">
        <title>Analysis of 21 Apiospora genomes using comparative genomics revels a genus with tremendous synthesis potential of carbohydrate active enzymes and secondary metabolites.</title>
        <authorList>
            <person name="Sorensen T."/>
        </authorList>
    </citation>
    <scope>NUCLEOTIDE SEQUENCE [LARGE SCALE GENOMIC DNA]</scope>
    <source>
        <strain evidence="2 3">CBS 83171</strain>
    </source>
</reference>
<feature type="region of interest" description="Disordered" evidence="1">
    <location>
        <begin position="412"/>
        <end position="448"/>
    </location>
</feature>
<proteinExistence type="predicted"/>
<comment type="caution">
    <text evidence="2">The sequence shown here is derived from an EMBL/GenBank/DDBJ whole genome shotgun (WGS) entry which is preliminary data.</text>
</comment>
<evidence type="ECO:0000313" key="3">
    <source>
        <dbReference type="Proteomes" id="UP001446871"/>
    </source>
</evidence>
<feature type="compositionally biased region" description="Polar residues" evidence="1">
    <location>
        <begin position="113"/>
        <end position="132"/>
    </location>
</feature>
<feature type="region of interest" description="Disordered" evidence="1">
    <location>
        <begin position="152"/>
        <end position="244"/>
    </location>
</feature>
<evidence type="ECO:0000256" key="1">
    <source>
        <dbReference type="SAM" id="MobiDB-lite"/>
    </source>
</evidence>
<name>A0ABR1W6H7_9PEZI</name>
<keyword evidence="3" id="KW-1185">Reference proteome</keyword>